<evidence type="ECO:0000313" key="1">
    <source>
        <dbReference type="WBParaSite" id="BTMF_0001419001-mRNA-1"/>
    </source>
</evidence>
<reference evidence="1" key="1">
    <citation type="submission" date="2017-02" db="UniProtKB">
        <authorList>
            <consortium name="WormBaseParasite"/>
        </authorList>
    </citation>
    <scope>IDENTIFICATION</scope>
</reference>
<accession>A0A0R3R2F0</accession>
<proteinExistence type="predicted"/>
<protein>
    <submittedName>
        <fullName evidence="1">Uncharacterized protein</fullName>
    </submittedName>
</protein>
<dbReference type="AlphaFoldDB" id="A0A0R3R2F0"/>
<organism evidence="1">
    <name type="scientific">Brugia timori</name>
    <dbReference type="NCBI Taxonomy" id="42155"/>
    <lineage>
        <taxon>Eukaryota</taxon>
        <taxon>Metazoa</taxon>
        <taxon>Ecdysozoa</taxon>
        <taxon>Nematoda</taxon>
        <taxon>Chromadorea</taxon>
        <taxon>Rhabditida</taxon>
        <taxon>Spirurina</taxon>
        <taxon>Spiruromorpha</taxon>
        <taxon>Filarioidea</taxon>
        <taxon>Onchocercidae</taxon>
        <taxon>Brugia</taxon>
    </lineage>
</organism>
<name>A0A0R3R2F0_9BILA</name>
<sequence>MNNDQRSLLVFSFYSFLIYKQKINHSCMNLSVNLGINFFNNLKDKSFFTK</sequence>
<dbReference type="WBParaSite" id="BTMF_0001419001-mRNA-1">
    <property type="protein sequence ID" value="BTMF_0001419001-mRNA-1"/>
    <property type="gene ID" value="BTMF_0001419001"/>
</dbReference>